<sequence length="180" mass="20201">MAVLFRVLRISIDIEHNFVINILEVRSIFAILYILTTLIYASYGTAISDITYNNRLNIRDNNDTDPYSLESLCKGFRFLYPYAQDDTTHNTPVQIKNDTNVTVMWAKDQSSNVTTCIDCEMLKSGPGLIQIVWTKGVDMTPGYAASSVHFFVSPLVQLPITLVLRAIGQTAFGPRCSCYS</sequence>
<name>A0ABM8W3J1_GIGMA</name>
<comment type="caution">
    <text evidence="2">The sequence shown here is derived from an EMBL/GenBank/DDBJ whole genome shotgun (WGS) entry which is preliminary data.</text>
</comment>
<feature type="transmembrane region" description="Helical" evidence="1">
    <location>
        <begin position="27"/>
        <end position="46"/>
    </location>
</feature>
<keyword evidence="1" id="KW-0812">Transmembrane</keyword>
<dbReference type="Proteomes" id="UP000789901">
    <property type="component" value="Unassembled WGS sequence"/>
</dbReference>
<protein>
    <submittedName>
        <fullName evidence="2">4417_t:CDS:1</fullName>
    </submittedName>
</protein>
<proteinExistence type="predicted"/>
<keyword evidence="1" id="KW-1133">Transmembrane helix</keyword>
<keyword evidence="3" id="KW-1185">Reference proteome</keyword>
<gene>
    <name evidence="2" type="ORF">GMARGA_LOCUS2899</name>
</gene>
<organism evidence="2 3">
    <name type="scientific">Gigaspora margarita</name>
    <dbReference type="NCBI Taxonomy" id="4874"/>
    <lineage>
        <taxon>Eukaryota</taxon>
        <taxon>Fungi</taxon>
        <taxon>Fungi incertae sedis</taxon>
        <taxon>Mucoromycota</taxon>
        <taxon>Glomeromycotina</taxon>
        <taxon>Glomeromycetes</taxon>
        <taxon>Diversisporales</taxon>
        <taxon>Gigasporaceae</taxon>
        <taxon>Gigaspora</taxon>
    </lineage>
</organism>
<evidence type="ECO:0000256" key="1">
    <source>
        <dbReference type="SAM" id="Phobius"/>
    </source>
</evidence>
<dbReference type="EMBL" id="CAJVQB010000973">
    <property type="protein sequence ID" value="CAG8515576.1"/>
    <property type="molecule type" value="Genomic_DNA"/>
</dbReference>
<reference evidence="2 3" key="1">
    <citation type="submission" date="2021-06" db="EMBL/GenBank/DDBJ databases">
        <authorList>
            <person name="Kallberg Y."/>
            <person name="Tangrot J."/>
            <person name="Rosling A."/>
        </authorList>
    </citation>
    <scope>NUCLEOTIDE SEQUENCE [LARGE SCALE GENOMIC DNA]</scope>
    <source>
        <strain evidence="2 3">120-4 pot B 10/14</strain>
    </source>
</reference>
<accession>A0ABM8W3J1</accession>
<evidence type="ECO:0000313" key="2">
    <source>
        <dbReference type="EMBL" id="CAG8515576.1"/>
    </source>
</evidence>
<evidence type="ECO:0000313" key="3">
    <source>
        <dbReference type="Proteomes" id="UP000789901"/>
    </source>
</evidence>
<keyword evidence="1" id="KW-0472">Membrane</keyword>